<dbReference type="NCBIfam" id="NF001808">
    <property type="entry name" value="PRK00522.1"/>
    <property type="match status" value="1"/>
</dbReference>
<sequence length="169" mass="18124">MATTKLKGDLTINLLGEMPRVGVIAPDFTAVKASLAEAKLEEYRGKKVVLNIFPSIDTGVCAASVRRFNKVASEMADTAVLCISKDLPFAQARFCGAEGLANVETLSAFRGDSFEKGYGLLMTDGPLQGLLARAVVVIDKNGKVVYTELVDDITHEPDYDRAIAALQQA</sequence>
<dbReference type="Gene3D" id="3.40.30.10">
    <property type="entry name" value="Glutaredoxin"/>
    <property type="match status" value="1"/>
</dbReference>
<evidence type="ECO:0000256" key="6">
    <source>
        <dbReference type="HAMAP-Rule" id="MF_00269"/>
    </source>
</evidence>
<name>C3J9C2_POREA</name>
<reference evidence="8 9" key="1">
    <citation type="submission" date="2009-04" db="EMBL/GenBank/DDBJ databases">
        <authorList>
            <person name="Sebastian Y."/>
            <person name="Madupu R."/>
            <person name="Durkin A.S."/>
            <person name="Torralba M."/>
            <person name="Methe B."/>
            <person name="Sutton G.G."/>
            <person name="Strausberg R.L."/>
            <person name="Nelson K.E."/>
        </authorList>
    </citation>
    <scope>NUCLEOTIDE SEQUENCE [LARGE SCALE GENOMIC DNA]</scope>
    <source>
        <strain evidence="9">ATCC 35406 / BCRC 14492 / JCM 8526 / NCTC 13058 / HG 370</strain>
    </source>
</reference>
<keyword evidence="9" id="KW-1185">Reference proteome</keyword>
<dbReference type="EMBL" id="ACNN01000012">
    <property type="protein sequence ID" value="EEN83297.1"/>
    <property type="molecule type" value="Genomic_DNA"/>
</dbReference>
<dbReference type="PANTHER" id="PTHR43110">
    <property type="entry name" value="THIOL PEROXIDASE"/>
    <property type="match status" value="1"/>
</dbReference>
<dbReference type="GO" id="GO:0008379">
    <property type="term" value="F:thioredoxin peroxidase activity"/>
    <property type="evidence" value="ECO:0007669"/>
    <property type="project" value="UniProtKB-UniRule"/>
</dbReference>
<gene>
    <name evidence="6" type="primary">tpx</name>
    <name evidence="8" type="ORF">POREN0001_1063</name>
</gene>
<evidence type="ECO:0000259" key="7">
    <source>
        <dbReference type="PROSITE" id="PS51352"/>
    </source>
</evidence>
<comment type="function">
    <text evidence="6">Thiol-specific peroxidase that catalyzes the reduction of hydrogen peroxide and organic hydroperoxides to water and alcohols, respectively. Plays a role in cell protection against oxidative stress by detoxifying peroxides.</text>
</comment>
<dbReference type="CDD" id="cd03014">
    <property type="entry name" value="PRX_Atyp2cys"/>
    <property type="match status" value="1"/>
</dbReference>
<protein>
    <recommendedName>
        <fullName evidence="6">Thiol peroxidase</fullName>
        <shortName evidence="6">Tpx</shortName>
        <ecNumber evidence="6">1.11.1.24</ecNumber>
    </recommendedName>
    <alternativeName>
        <fullName evidence="6">Peroxiredoxin tpx</fullName>
        <shortName evidence="6">Prx</shortName>
    </alternativeName>
    <alternativeName>
        <fullName evidence="6">Thioredoxin peroxidase</fullName>
    </alternativeName>
    <alternativeName>
        <fullName evidence="6">Thioredoxin-dependent peroxiredoxin</fullName>
    </alternativeName>
</protein>
<organism evidence="8 9">
    <name type="scientific">Porphyromonas endodontalis (strain ATCC 35406 / DSM 24491 / JCM 8526 / CCUG 16442 / BCRC 14492 / NCTC 13058 / HG 370)</name>
    <name type="common">Bacteroides endodontalis</name>
    <dbReference type="NCBI Taxonomy" id="553175"/>
    <lineage>
        <taxon>Bacteria</taxon>
        <taxon>Pseudomonadati</taxon>
        <taxon>Bacteroidota</taxon>
        <taxon>Bacteroidia</taxon>
        <taxon>Bacteroidales</taxon>
        <taxon>Porphyromonadaceae</taxon>
        <taxon>Porphyromonas</taxon>
    </lineage>
</organism>
<dbReference type="InterPro" id="IPR013766">
    <property type="entry name" value="Thioredoxin_domain"/>
</dbReference>
<comment type="miscellaneous">
    <text evidence="6">The active site is a conserved redox-active cysteine residue, the peroxidatic cysteine (C(P)), which makes the nucleophilic attack on the peroxide substrate. The peroxide oxidizes the C(P)-SH to cysteine sulfenic acid (C(P)-SOH), which then reacts with another cysteine residue, the resolving cysteine (C(R)), to form a disulfide bridge. The disulfide is subsequently reduced by an appropriate electron donor to complete the catalytic cycle. In this atypical 2-Cys peroxiredoxin, C(R) is present in the same subunit to form an intramolecular disulfide. The disulfide is subsequently reduced by thioredoxin.</text>
</comment>
<dbReference type="Proteomes" id="UP000004295">
    <property type="component" value="Unassembled WGS sequence"/>
</dbReference>
<keyword evidence="2 6" id="KW-0049">Antioxidant</keyword>
<comment type="subunit">
    <text evidence="6">Homodimer.</text>
</comment>
<keyword evidence="5 6" id="KW-0676">Redox-active center</keyword>
<dbReference type="STRING" id="553175.POREN0001_1063"/>
<dbReference type="InterPro" id="IPR013740">
    <property type="entry name" value="Redoxin"/>
</dbReference>
<dbReference type="HAMAP" id="MF_00269">
    <property type="entry name" value="Tpx"/>
    <property type="match status" value="1"/>
</dbReference>
<evidence type="ECO:0000313" key="8">
    <source>
        <dbReference type="EMBL" id="EEN83297.1"/>
    </source>
</evidence>
<feature type="domain" description="Thioredoxin" evidence="7">
    <location>
        <begin position="19"/>
        <end position="168"/>
    </location>
</feature>
<evidence type="ECO:0000256" key="5">
    <source>
        <dbReference type="ARBA" id="ARBA00023284"/>
    </source>
</evidence>
<dbReference type="PROSITE" id="PS01265">
    <property type="entry name" value="TPX"/>
    <property type="match status" value="1"/>
</dbReference>
<dbReference type="PROSITE" id="PS51352">
    <property type="entry name" value="THIOREDOXIN_2"/>
    <property type="match status" value="1"/>
</dbReference>
<dbReference type="InterPro" id="IPR018219">
    <property type="entry name" value="Tpx_CS"/>
</dbReference>
<proteinExistence type="inferred from homology"/>
<dbReference type="InterPro" id="IPR050455">
    <property type="entry name" value="Tpx_Peroxidase_subfamily"/>
</dbReference>
<dbReference type="InterPro" id="IPR002065">
    <property type="entry name" value="TPX"/>
</dbReference>
<feature type="active site" description="Cysteine sulfenic acid (-SOH) intermediate" evidence="6">
    <location>
        <position position="61"/>
    </location>
</feature>
<dbReference type="eggNOG" id="COG2077">
    <property type="taxonomic scope" value="Bacteria"/>
</dbReference>
<comment type="caution">
    <text evidence="8">The sequence shown here is derived from an EMBL/GenBank/DDBJ whole genome shotgun (WGS) entry which is preliminary data.</text>
</comment>
<evidence type="ECO:0000256" key="1">
    <source>
        <dbReference type="ARBA" id="ARBA00022559"/>
    </source>
</evidence>
<keyword evidence="3 6" id="KW-0560">Oxidoreductase</keyword>
<evidence type="ECO:0000256" key="2">
    <source>
        <dbReference type="ARBA" id="ARBA00022862"/>
    </source>
</evidence>
<dbReference type="SUPFAM" id="SSF52833">
    <property type="entry name" value="Thioredoxin-like"/>
    <property type="match status" value="1"/>
</dbReference>
<comment type="catalytic activity">
    <reaction evidence="6">
        <text>a hydroperoxide + [thioredoxin]-dithiol = an alcohol + [thioredoxin]-disulfide + H2O</text>
        <dbReference type="Rhea" id="RHEA:62620"/>
        <dbReference type="Rhea" id="RHEA-COMP:10698"/>
        <dbReference type="Rhea" id="RHEA-COMP:10700"/>
        <dbReference type="ChEBI" id="CHEBI:15377"/>
        <dbReference type="ChEBI" id="CHEBI:29950"/>
        <dbReference type="ChEBI" id="CHEBI:30879"/>
        <dbReference type="ChEBI" id="CHEBI:35924"/>
        <dbReference type="ChEBI" id="CHEBI:50058"/>
        <dbReference type="EC" id="1.11.1.24"/>
    </reaction>
</comment>
<dbReference type="GeneID" id="93366413"/>
<evidence type="ECO:0000256" key="4">
    <source>
        <dbReference type="ARBA" id="ARBA00023157"/>
    </source>
</evidence>
<dbReference type="PANTHER" id="PTHR43110:SF1">
    <property type="entry name" value="THIOL PEROXIDASE"/>
    <property type="match status" value="1"/>
</dbReference>
<dbReference type="Pfam" id="PF08534">
    <property type="entry name" value="Redoxin"/>
    <property type="match status" value="1"/>
</dbReference>
<accession>C3J9C2</accession>
<comment type="similarity">
    <text evidence="6">Belongs to the peroxiredoxin family. Tpx subfamily.</text>
</comment>
<dbReference type="EC" id="1.11.1.24" evidence="6"/>
<dbReference type="RefSeq" id="WP_004332949.1">
    <property type="nucleotide sequence ID" value="NZ_ACNN01000012.1"/>
</dbReference>
<dbReference type="AlphaFoldDB" id="C3J9C2"/>
<keyword evidence="4 6" id="KW-1015">Disulfide bond</keyword>
<feature type="disulfide bond" description="Redox-active" evidence="6">
    <location>
        <begin position="61"/>
        <end position="95"/>
    </location>
</feature>
<evidence type="ECO:0000313" key="9">
    <source>
        <dbReference type="Proteomes" id="UP000004295"/>
    </source>
</evidence>
<keyword evidence="1 6" id="KW-0575">Peroxidase</keyword>
<dbReference type="InterPro" id="IPR036249">
    <property type="entry name" value="Thioredoxin-like_sf"/>
</dbReference>
<evidence type="ECO:0000256" key="3">
    <source>
        <dbReference type="ARBA" id="ARBA00023002"/>
    </source>
</evidence>